<protein>
    <submittedName>
        <fullName evidence="3">PEP-CTERM sorting domain-containing protein</fullName>
    </submittedName>
</protein>
<dbReference type="Proteomes" id="UP001557465">
    <property type="component" value="Unassembled WGS sequence"/>
</dbReference>
<organism evidence="3 4">
    <name type="scientific">Thioclava arctica</name>
    <dbReference type="NCBI Taxonomy" id="3238301"/>
    <lineage>
        <taxon>Bacteria</taxon>
        <taxon>Pseudomonadati</taxon>
        <taxon>Pseudomonadota</taxon>
        <taxon>Alphaproteobacteria</taxon>
        <taxon>Rhodobacterales</taxon>
        <taxon>Paracoccaceae</taxon>
        <taxon>Thioclava</taxon>
    </lineage>
</organism>
<feature type="transmembrane region" description="Helical" evidence="1">
    <location>
        <begin position="209"/>
        <end position="228"/>
    </location>
</feature>
<dbReference type="Gene3D" id="2.60.120.260">
    <property type="entry name" value="Galactose-binding domain-like"/>
    <property type="match status" value="1"/>
</dbReference>
<evidence type="ECO:0000313" key="4">
    <source>
        <dbReference type="Proteomes" id="UP001557465"/>
    </source>
</evidence>
<comment type="caution">
    <text evidence="3">The sequence shown here is derived from an EMBL/GenBank/DDBJ whole genome shotgun (WGS) entry which is preliminary data.</text>
</comment>
<sequence>MTFCRFITGIFALALAGTLSAGAAQALSVDLITNGDFETGNLSGWNTTTTGYSNGFLINNGNVNPAGPQGRTAPISGNYDVLSSQTGYGIGTLTQFFTVPDQIISATFSFTEKVMNYYVLGYSDPNQEFRVNLINQAGTVISNIFSTDAGDNTRPNSPTTLSYDLTSLLQANLGNTLGVQFQQQDSYYYMNTSLDDIKMMVETPAAVSLPPTIWMMLAALGLFGFLAWKRRDAGNAMSFTAMPA</sequence>
<feature type="signal peptide" evidence="2">
    <location>
        <begin position="1"/>
        <end position="23"/>
    </location>
</feature>
<proteinExistence type="predicted"/>
<dbReference type="EMBL" id="JBFRYC010000001">
    <property type="protein sequence ID" value="MEX1660206.1"/>
    <property type="molecule type" value="Genomic_DNA"/>
</dbReference>
<feature type="chain" id="PRO_5045178861" evidence="2">
    <location>
        <begin position="24"/>
        <end position="244"/>
    </location>
</feature>
<keyword evidence="1" id="KW-0812">Transmembrane</keyword>
<evidence type="ECO:0000256" key="2">
    <source>
        <dbReference type="SAM" id="SignalP"/>
    </source>
</evidence>
<name>A0ABV3TEW3_9RHOB</name>
<keyword evidence="1" id="KW-1133">Transmembrane helix</keyword>
<dbReference type="RefSeq" id="WP_368390591.1">
    <property type="nucleotide sequence ID" value="NZ_JBFRYC010000001.1"/>
</dbReference>
<keyword evidence="2" id="KW-0732">Signal</keyword>
<evidence type="ECO:0000313" key="3">
    <source>
        <dbReference type="EMBL" id="MEX1660206.1"/>
    </source>
</evidence>
<reference evidence="3 4" key="1">
    <citation type="journal article" date="2011" name="Int. J. Syst. Evol. Microbiol.">
        <title>Zhongshania antarctica gen. nov., sp. nov. and Zhongshania guokunii sp. nov., gammaproteobacteria respectively isolated from coastal attached (fast) ice and surface seawater of the Antarctic.</title>
        <authorList>
            <person name="Li H.J."/>
            <person name="Zhang X.Y."/>
            <person name="Chen C.X."/>
            <person name="Zhang Y.J."/>
            <person name="Gao Z.M."/>
            <person name="Yu Y."/>
            <person name="Chen X.L."/>
            <person name="Chen B."/>
            <person name="Zhang Y.Z."/>
        </authorList>
    </citation>
    <scope>NUCLEOTIDE SEQUENCE [LARGE SCALE GENOMIC DNA]</scope>
    <source>
        <strain evidence="3 4">15-R06ZXC-3</strain>
    </source>
</reference>
<keyword evidence="1" id="KW-0472">Membrane</keyword>
<evidence type="ECO:0000256" key="1">
    <source>
        <dbReference type="SAM" id="Phobius"/>
    </source>
</evidence>
<gene>
    <name evidence="3" type="ORF">AB4874_00895</name>
</gene>
<keyword evidence="4" id="KW-1185">Reference proteome</keyword>
<accession>A0ABV3TEW3</accession>